<dbReference type="PaxDb" id="2903-EOD41897"/>
<dbReference type="GeneID" id="17287167"/>
<dbReference type="RefSeq" id="XP_005794326.1">
    <property type="nucleotide sequence ID" value="XM_005794269.1"/>
</dbReference>
<dbReference type="AlphaFoldDB" id="A0A0D3L1L2"/>
<reference evidence="2" key="1">
    <citation type="journal article" date="2013" name="Nature">
        <title>Pan genome of the phytoplankton Emiliania underpins its global distribution.</title>
        <authorList>
            <person name="Read B.A."/>
            <person name="Kegel J."/>
            <person name="Klute M.J."/>
            <person name="Kuo A."/>
            <person name="Lefebvre S.C."/>
            <person name="Maumus F."/>
            <person name="Mayer C."/>
            <person name="Miller J."/>
            <person name="Monier A."/>
            <person name="Salamov A."/>
            <person name="Young J."/>
            <person name="Aguilar M."/>
            <person name="Claverie J.M."/>
            <person name="Frickenhaus S."/>
            <person name="Gonzalez K."/>
            <person name="Herman E.K."/>
            <person name="Lin Y.C."/>
            <person name="Napier J."/>
            <person name="Ogata H."/>
            <person name="Sarno A.F."/>
            <person name="Shmutz J."/>
            <person name="Schroeder D."/>
            <person name="de Vargas C."/>
            <person name="Verret F."/>
            <person name="von Dassow P."/>
            <person name="Valentin K."/>
            <person name="Van de Peer Y."/>
            <person name="Wheeler G."/>
            <person name="Dacks J.B."/>
            <person name="Delwiche C.F."/>
            <person name="Dyhrman S.T."/>
            <person name="Glockner G."/>
            <person name="John U."/>
            <person name="Richards T."/>
            <person name="Worden A.Z."/>
            <person name="Zhang X."/>
            <person name="Grigoriev I.V."/>
            <person name="Allen A.E."/>
            <person name="Bidle K."/>
            <person name="Borodovsky M."/>
            <person name="Bowler C."/>
            <person name="Brownlee C."/>
            <person name="Cock J.M."/>
            <person name="Elias M."/>
            <person name="Gladyshev V.N."/>
            <person name="Groth M."/>
            <person name="Guda C."/>
            <person name="Hadaegh A."/>
            <person name="Iglesias-Rodriguez M.D."/>
            <person name="Jenkins J."/>
            <person name="Jones B.M."/>
            <person name="Lawson T."/>
            <person name="Leese F."/>
            <person name="Lindquist E."/>
            <person name="Lobanov A."/>
            <person name="Lomsadze A."/>
            <person name="Malik S.B."/>
            <person name="Marsh M.E."/>
            <person name="Mackinder L."/>
            <person name="Mock T."/>
            <person name="Mueller-Roeber B."/>
            <person name="Pagarete A."/>
            <person name="Parker M."/>
            <person name="Probert I."/>
            <person name="Quesneville H."/>
            <person name="Raines C."/>
            <person name="Rensing S.A."/>
            <person name="Riano-Pachon D.M."/>
            <person name="Richier S."/>
            <person name="Rokitta S."/>
            <person name="Shiraiwa Y."/>
            <person name="Soanes D.M."/>
            <person name="van der Giezen M."/>
            <person name="Wahlund T.M."/>
            <person name="Williams B."/>
            <person name="Wilson W."/>
            <person name="Wolfe G."/>
            <person name="Wurch L.L."/>
        </authorList>
    </citation>
    <scope>NUCLEOTIDE SEQUENCE</scope>
</reference>
<keyword evidence="2" id="KW-1185">Reference proteome</keyword>
<dbReference type="EnsemblProtists" id="EOD41897">
    <property type="protein sequence ID" value="EOD41897"/>
    <property type="gene ID" value="EMIHUDRAFT_194479"/>
</dbReference>
<dbReference type="PANTHER" id="PTHR37398:SF3">
    <property type="entry name" value="GLYCOSIDE HYDROLASE FAMILY 5 DOMAIN-CONTAINING PROTEIN"/>
    <property type="match status" value="1"/>
</dbReference>
<evidence type="ECO:0008006" key="3">
    <source>
        <dbReference type="Google" id="ProtNLM"/>
    </source>
</evidence>
<reference evidence="1" key="2">
    <citation type="submission" date="2024-10" db="UniProtKB">
        <authorList>
            <consortium name="EnsemblProtists"/>
        </authorList>
    </citation>
    <scope>IDENTIFICATION</scope>
</reference>
<dbReference type="InterPro" id="IPR017853">
    <property type="entry name" value="GH"/>
</dbReference>
<evidence type="ECO:0000313" key="1">
    <source>
        <dbReference type="EnsemblProtists" id="EOD41897"/>
    </source>
</evidence>
<proteinExistence type="predicted"/>
<protein>
    <recommendedName>
        <fullName evidence="3">Glycoside hydrolase family 5 domain-containing protein</fullName>
    </recommendedName>
</protein>
<dbReference type="PANTHER" id="PTHR37398">
    <property type="entry name" value="ENDO-BETA-1,4-MANNANASE"/>
    <property type="match status" value="1"/>
</dbReference>
<name>A0A0D3L1L2_EMIH1</name>
<sequence>MSGPVFLGLNVPWNRFGYDIGGGEWDAGWFDNVFSLASNASANAVRVFLHADARATPSYDNATHQVTGLPGAFLPELLELVVLARSHRLVLQLVLWSFDLCKRSFGADLISNSTLVEGYIARALEPMLAALAGAPGGSDHVVLELINEPEWCVVDSCTTEWCIPLAAMQRFVGLLAAGVHAASPLPVTVGSASLKWSGSDNSSAEGNWWSDRALFDAAAGGKDPPALARLDLVNVHLWEWMVDPVWGYDPCRAPAAYWGAEKPIVVAEMPDSLANRSADGLLGCAVGQGFRGGLFWAVNDPAHPLRDAYQALHLRVAKDNSFESLVAWLHRLPTGNAEPTLPPPHESATARAAAEKTGIQAAFFAVAIALATALMRMRRQNFSLTSRYRRLALVSPIRRAHRTRQWNSEAPMREVNFIF</sequence>
<dbReference type="Proteomes" id="UP000013827">
    <property type="component" value="Unassembled WGS sequence"/>
</dbReference>
<accession>A0A0D3L1L2</accession>
<dbReference type="Gene3D" id="3.20.20.80">
    <property type="entry name" value="Glycosidases"/>
    <property type="match status" value="1"/>
</dbReference>
<organism evidence="1 2">
    <name type="scientific">Emiliania huxleyi (strain CCMP1516)</name>
    <dbReference type="NCBI Taxonomy" id="280463"/>
    <lineage>
        <taxon>Eukaryota</taxon>
        <taxon>Haptista</taxon>
        <taxon>Haptophyta</taxon>
        <taxon>Prymnesiophyceae</taxon>
        <taxon>Isochrysidales</taxon>
        <taxon>Noelaerhabdaceae</taxon>
        <taxon>Emiliania</taxon>
    </lineage>
</organism>
<dbReference type="SUPFAM" id="SSF51445">
    <property type="entry name" value="(Trans)glycosidases"/>
    <property type="match status" value="1"/>
</dbReference>
<dbReference type="HOGENOM" id="CLU_656265_0_0_1"/>
<dbReference type="OMA" id="INEPEWC"/>
<evidence type="ECO:0000313" key="2">
    <source>
        <dbReference type="Proteomes" id="UP000013827"/>
    </source>
</evidence>
<dbReference type="KEGG" id="ehx:EMIHUDRAFT_194479"/>